<dbReference type="EC" id="3.4.22.-" evidence="4"/>
<accession>A0AAW6HNG6</accession>
<protein>
    <submittedName>
        <fullName evidence="4">IdeS/Mac family cysteine endopeptidase</fullName>
        <ecNumber evidence="4">3.4.22.-</ecNumber>
    </submittedName>
</protein>
<evidence type="ECO:0000256" key="2">
    <source>
        <dbReference type="SAM" id="SignalP"/>
    </source>
</evidence>
<evidence type="ECO:0000259" key="3">
    <source>
        <dbReference type="Pfam" id="PF09028"/>
    </source>
</evidence>
<evidence type="ECO:0000313" key="4">
    <source>
        <dbReference type="EMBL" id="MDC4183377.1"/>
    </source>
</evidence>
<proteinExistence type="predicted"/>
<feature type="compositionally biased region" description="Basic and acidic residues" evidence="1">
    <location>
        <begin position="115"/>
        <end position="128"/>
    </location>
</feature>
<dbReference type="RefSeq" id="WP_255046022.1">
    <property type="nucleotide sequence ID" value="NZ_CP101415.1"/>
</dbReference>
<feature type="compositionally biased region" description="Polar residues" evidence="1">
    <location>
        <begin position="398"/>
        <end position="407"/>
    </location>
</feature>
<feature type="region of interest" description="Disordered" evidence="1">
    <location>
        <begin position="398"/>
        <end position="422"/>
    </location>
</feature>
<dbReference type="InterPro" id="IPR015117">
    <property type="entry name" value="IdeS"/>
</dbReference>
<dbReference type="InterPro" id="IPR038765">
    <property type="entry name" value="Papain-like_cys_pep_sf"/>
</dbReference>
<feature type="compositionally biased region" description="Low complexity" evidence="1">
    <location>
        <begin position="129"/>
        <end position="155"/>
    </location>
</feature>
<gene>
    <name evidence="4" type="ORF">LNO71_01815</name>
</gene>
<evidence type="ECO:0000256" key="1">
    <source>
        <dbReference type="SAM" id="MobiDB-lite"/>
    </source>
</evidence>
<feature type="chain" id="PRO_5043689383" evidence="2">
    <location>
        <begin position="25"/>
        <end position="733"/>
    </location>
</feature>
<dbReference type="GO" id="GO:0008233">
    <property type="term" value="F:peptidase activity"/>
    <property type="evidence" value="ECO:0007669"/>
    <property type="project" value="InterPro"/>
</dbReference>
<organism evidence="4 5">
    <name type="scientific">Mycoplasma bradburyae</name>
    <dbReference type="NCBI Taxonomy" id="2963128"/>
    <lineage>
        <taxon>Bacteria</taxon>
        <taxon>Bacillati</taxon>
        <taxon>Mycoplasmatota</taxon>
        <taxon>Mollicutes</taxon>
        <taxon>Mycoplasmataceae</taxon>
        <taxon>Mycoplasma</taxon>
    </lineage>
</organism>
<dbReference type="SUPFAM" id="SSF54001">
    <property type="entry name" value="Cysteine proteinases"/>
    <property type="match status" value="1"/>
</dbReference>
<dbReference type="PROSITE" id="PS51257">
    <property type="entry name" value="PROKAR_LIPOPROTEIN"/>
    <property type="match status" value="1"/>
</dbReference>
<dbReference type="Gene3D" id="3.90.70.10">
    <property type="entry name" value="Cysteine proteinases"/>
    <property type="match status" value="1"/>
</dbReference>
<comment type="caution">
    <text evidence="4">The sequence shown here is derived from an EMBL/GenBank/DDBJ whole genome shotgun (WGS) entry which is preliminary data.</text>
</comment>
<dbReference type="Pfam" id="PF09028">
    <property type="entry name" value="Mac-1"/>
    <property type="match status" value="1"/>
</dbReference>
<feature type="compositionally biased region" description="Polar residues" evidence="1">
    <location>
        <begin position="156"/>
        <end position="168"/>
    </location>
</feature>
<dbReference type="Proteomes" id="UP001216384">
    <property type="component" value="Unassembled WGS sequence"/>
</dbReference>
<reference evidence="4" key="1">
    <citation type="submission" date="2021-11" db="EMBL/GenBank/DDBJ databases">
        <title>Description of Mycoplasma bradburyaesp. nov.from sea birds: a tribute to a great mycoplasmologist.</title>
        <authorList>
            <person name="Ramirez A.S."/>
            <person name="Poveda C."/>
            <person name="Suarez-Perez A."/>
            <person name="Rosales R.S."/>
            <person name="Dijkman R."/>
            <person name="Feberwee A."/>
            <person name="Spergser J."/>
            <person name="Szostak M.P."/>
            <person name="Ressel L."/>
            <person name="Calabuig P."/>
            <person name="Catania S."/>
            <person name="Gobbo F."/>
            <person name="Timofte D."/>
            <person name="Poveda J.B."/>
        </authorList>
    </citation>
    <scope>NUCLEOTIDE SEQUENCE</scope>
    <source>
        <strain evidence="4">T264</strain>
    </source>
</reference>
<feature type="signal peptide" evidence="2">
    <location>
        <begin position="1"/>
        <end position="24"/>
    </location>
</feature>
<feature type="compositionally biased region" description="Low complexity" evidence="1">
    <location>
        <begin position="174"/>
        <end position="188"/>
    </location>
</feature>
<dbReference type="EMBL" id="JAJHZP010000013">
    <property type="protein sequence ID" value="MDC4183377.1"/>
    <property type="molecule type" value="Genomic_DNA"/>
</dbReference>
<name>A0AAW6HNG6_9MOLU</name>
<keyword evidence="4" id="KW-0378">Hydrolase</keyword>
<evidence type="ECO:0000313" key="5">
    <source>
        <dbReference type="Proteomes" id="UP001216384"/>
    </source>
</evidence>
<sequence>MKLKKSRLLFSLFGALITPSSILASCTNPKGLNYQLEKQSLSLILSDQDSEMRKYDDSKYQKIIVELREAFRKAQEVYDNDSSSLEDIRNAIDALEVAIDKALQDKNSIDQIYNDDNRTDNSSSDKKSTSSSDSTDSSVSSTDSGNNNSRPNSNSEIGANGSNENATLGGSVESTNNNNTSNSLGSTTADNTKLFNYLTDGLMNIDAGQDDQVLGSGSDINEALSRWNNLPDDVKSKLANVKNKLDLLKNRLTNLENTLPPFSKKYRDVLSKTTPSVDDETKIIIALAEYERLSSEEKEQYKADKAKLEKFKKEIPNIRASQGADAIYSRSAQYYKVDYYNVLSLTVDTVKASDYKSIKAAKDSMDKLLVDIRSILKKEETLVNSLWTKVNELRNNESSYETSNSLDTSEEDERIEYTPTASNSEYVNPSTYNFANKTMFVYGVNAPSYKDNPEKWVNRGDVVRLAFKKEYGWYDVNKIALLENQYGDFNLCWAASASNLLHWWINNNKEYIDQYFALKSTSDWSKSVPMYYPEHQSIKNDKEEGRSQIFQKFTNAWIDRGGFINDGINWFISGWKPRTSGYLVNTENNRGGYFKDVFTPKPVRETRGRSNDVTEDHNGLSYRGFNNVLKDAFLNKKAVGFSYPGHAMSIWGAEFDANGNVDYIYFCNNNYGDQEDDLNGGSLVRAKVVSIGNYGVGYYTDPFYANNPKSIKSFTVLPLYQDTWKQYLNKHKQ</sequence>
<feature type="region of interest" description="Disordered" evidence="1">
    <location>
        <begin position="110"/>
        <end position="189"/>
    </location>
</feature>
<dbReference type="AlphaFoldDB" id="A0AAW6HNG6"/>
<feature type="domain" description="Ig protease IdeS" evidence="3">
    <location>
        <begin position="407"/>
        <end position="675"/>
    </location>
</feature>
<keyword evidence="2" id="KW-0732">Signal</keyword>